<dbReference type="PROSITE" id="PS50043">
    <property type="entry name" value="HTH_LUXR_2"/>
    <property type="match status" value="1"/>
</dbReference>
<dbReference type="InterPro" id="IPR001789">
    <property type="entry name" value="Sig_transdc_resp-reg_receiver"/>
</dbReference>
<keyword evidence="3" id="KW-0804">Transcription</keyword>
<dbReference type="PROSITE" id="PS00622">
    <property type="entry name" value="HTH_LUXR_1"/>
    <property type="match status" value="1"/>
</dbReference>
<comment type="caution">
    <text evidence="4">Lacks conserved residue(s) required for the propagation of feature annotation.</text>
</comment>
<feature type="domain" description="HTH luxR-type" evidence="5">
    <location>
        <begin position="162"/>
        <end position="227"/>
    </location>
</feature>
<feature type="domain" description="Response regulatory" evidence="6">
    <location>
        <begin position="22"/>
        <end position="141"/>
    </location>
</feature>
<dbReference type="EMBL" id="CP002546">
    <property type="protein sequence ID" value="ADY61002.1"/>
    <property type="molecule type" value="Genomic_DNA"/>
</dbReference>
<dbReference type="PRINTS" id="PR00038">
    <property type="entry name" value="HTHLUXR"/>
</dbReference>
<dbReference type="PANTHER" id="PTHR44688">
    <property type="entry name" value="DNA-BINDING TRANSCRIPTIONAL ACTIVATOR DEVR_DOSR"/>
    <property type="match status" value="1"/>
</dbReference>
<proteinExistence type="predicted"/>
<gene>
    <name evidence="7" type="ordered locus">Plabr_3405</name>
</gene>
<dbReference type="GO" id="GO:0000160">
    <property type="term" value="P:phosphorelay signal transduction system"/>
    <property type="evidence" value="ECO:0007669"/>
    <property type="project" value="InterPro"/>
</dbReference>
<dbReference type="Pfam" id="PF00196">
    <property type="entry name" value="GerE"/>
    <property type="match status" value="1"/>
</dbReference>
<dbReference type="CDD" id="cd06170">
    <property type="entry name" value="LuxR_C_like"/>
    <property type="match status" value="1"/>
</dbReference>
<reference evidence="8" key="1">
    <citation type="submission" date="2011-02" db="EMBL/GenBank/DDBJ databases">
        <title>The complete genome of Planctomyces brasiliensis DSM 5305.</title>
        <authorList>
            <person name="Lucas S."/>
            <person name="Copeland A."/>
            <person name="Lapidus A."/>
            <person name="Bruce D."/>
            <person name="Goodwin L."/>
            <person name="Pitluck S."/>
            <person name="Kyrpides N."/>
            <person name="Mavromatis K."/>
            <person name="Pagani I."/>
            <person name="Ivanova N."/>
            <person name="Ovchinnikova G."/>
            <person name="Lu M."/>
            <person name="Detter J.C."/>
            <person name="Han C."/>
            <person name="Land M."/>
            <person name="Hauser L."/>
            <person name="Markowitz V."/>
            <person name="Cheng J.-F."/>
            <person name="Hugenholtz P."/>
            <person name="Woyke T."/>
            <person name="Wu D."/>
            <person name="Tindall B."/>
            <person name="Pomrenke H.G."/>
            <person name="Brambilla E."/>
            <person name="Klenk H.-P."/>
            <person name="Eisen J.A."/>
        </authorList>
    </citation>
    <scope>NUCLEOTIDE SEQUENCE [LARGE SCALE GENOMIC DNA]</scope>
    <source>
        <strain evidence="8">ATCC 49424 / DSM 5305 / JCM 21570 / NBRC 103401 / IFAM 1448</strain>
    </source>
</reference>
<evidence type="ECO:0000259" key="6">
    <source>
        <dbReference type="PROSITE" id="PS50110"/>
    </source>
</evidence>
<evidence type="ECO:0000313" key="7">
    <source>
        <dbReference type="EMBL" id="ADY61002.1"/>
    </source>
</evidence>
<dbReference type="STRING" id="756272.Plabr_3405"/>
<evidence type="ECO:0000259" key="5">
    <source>
        <dbReference type="PROSITE" id="PS50043"/>
    </source>
</evidence>
<dbReference type="InterPro" id="IPR036388">
    <property type="entry name" value="WH-like_DNA-bd_sf"/>
</dbReference>
<dbReference type="Gene3D" id="1.10.10.10">
    <property type="entry name" value="Winged helix-like DNA-binding domain superfamily/Winged helix DNA-binding domain"/>
    <property type="match status" value="1"/>
</dbReference>
<dbReference type="OrthoDB" id="275810at2"/>
<evidence type="ECO:0000256" key="1">
    <source>
        <dbReference type="ARBA" id="ARBA00023015"/>
    </source>
</evidence>
<dbReference type="InterPro" id="IPR011006">
    <property type="entry name" value="CheY-like_superfamily"/>
</dbReference>
<sequence length="231" mass="26152">MWKLDQSVERESVWTAQESGGRMLLIESSPMIGAALAQWFGRIPFISGVEVVSNATAIFPLVERDRFDFVILPDQTREPPLATLVRGLRNRSPESRIVFLLAKLSAGRLTELNRLSPSGMVDRQARPDDVRNVLRDTLRGDRAYTPNIRHYLDEMSHGSHTGGTPAETLSVRQKEVLRYLALGHTVKEVAAMMHLSVKSVDSHKYRIMKKLDLHDRVHLARYAIREGLCEV</sequence>
<dbReference type="HOGENOM" id="CLU_1199058_0_0_0"/>
<dbReference type="GO" id="GO:0006355">
    <property type="term" value="P:regulation of DNA-templated transcription"/>
    <property type="evidence" value="ECO:0007669"/>
    <property type="project" value="InterPro"/>
</dbReference>
<dbReference type="AlphaFoldDB" id="F0SM47"/>
<dbReference type="Gene3D" id="3.40.50.2300">
    <property type="match status" value="1"/>
</dbReference>
<accession>F0SM47</accession>
<dbReference type="PROSITE" id="PS50110">
    <property type="entry name" value="RESPONSE_REGULATORY"/>
    <property type="match status" value="1"/>
</dbReference>
<protein>
    <submittedName>
        <fullName evidence="7">Two component transcriptional regulator, LuxR family</fullName>
    </submittedName>
</protein>
<dbReference type="GO" id="GO:0003677">
    <property type="term" value="F:DNA binding"/>
    <property type="evidence" value="ECO:0007669"/>
    <property type="project" value="UniProtKB-KW"/>
</dbReference>
<dbReference type="RefSeq" id="WP_013629721.1">
    <property type="nucleotide sequence ID" value="NC_015174.1"/>
</dbReference>
<dbReference type="KEGG" id="pbs:Plabr_3405"/>
<dbReference type="PANTHER" id="PTHR44688:SF16">
    <property type="entry name" value="DNA-BINDING TRANSCRIPTIONAL ACTIVATOR DEVR_DOSR"/>
    <property type="match status" value="1"/>
</dbReference>
<evidence type="ECO:0000256" key="4">
    <source>
        <dbReference type="PROSITE-ProRule" id="PRU00169"/>
    </source>
</evidence>
<evidence type="ECO:0000313" key="8">
    <source>
        <dbReference type="Proteomes" id="UP000006860"/>
    </source>
</evidence>
<dbReference type="InterPro" id="IPR000792">
    <property type="entry name" value="Tscrpt_reg_LuxR_C"/>
</dbReference>
<dbReference type="SMART" id="SM00421">
    <property type="entry name" value="HTH_LUXR"/>
    <property type="match status" value="1"/>
</dbReference>
<keyword evidence="8" id="KW-1185">Reference proteome</keyword>
<organism evidence="7 8">
    <name type="scientific">Rubinisphaera brasiliensis (strain ATCC 49424 / DSM 5305 / JCM 21570 / IAM 15109 / NBRC 103401 / IFAM 1448)</name>
    <name type="common">Planctomyces brasiliensis</name>
    <dbReference type="NCBI Taxonomy" id="756272"/>
    <lineage>
        <taxon>Bacteria</taxon>
        <taxon>Pseudomonadati</taxon>
        <taxon>Planctomycetota</taxon>
        <taxon>Planctomycetia</taxon>
        <taxon>Planctomycetales</taxon>
        <taxon>Planctomycetaceae</taxon>
        <taxon>Rubinisphaera</taxon>
    </lineage>
</organism>
<dbReference type="SUPFAM" id="SSF52172">
    <property type="entry name" value="CheY-like"/>
    <property type="match status" value="1"/>
</dbReference>
<evidence type="ECO:0000256" key="3">
    <source>
        <dbReference type="ARBA" id="ARBA00023163"/>
    </source>
</evidence>
<dbReference type="SUPFAM" id="SSF46894">
    <property type="entry name" value="C-terminal effector domain of the bipartite response regulators"/>
    <property type="match status" value="1"/>
</dbReference>
<dbReference type="InterPro" id="IPR016032">
    <property type="entry name" value="Sig_transdc_resp-reg_C-effctor"/>
</dbReference>
<keyword evidence="2" id="KW-0238">DNA-binding</keyword>
<evidence type="ECO:0000256" key="2">
    <source>
        <dbReference type="ARBA" id="ARBA00023125"/>
    </source>
</evidence>
<name>F0SM47_RUBBR</name>
<keyword evidence="1" id="KW-0805">Transcription regulation</keyword>
<dbReference type="Proteomes" id="UP000006860">
    <property type="component" value="Chromosome"/>
</dbReference>
<dbReference type="eggNOG" id="COG2197">
    <property type="taxonomic scope" value="Bacteria"/>
</dbReference>